<reference evidence="2 4" key="1">
    <citation type="journal article" date="2018" name="Elife">
        <title>Discovery and characterization of a prevalent human gut bacterial enzyme sufficient for the inactivation of a family of plant toxins.</title>
        <authorList>
            <person name="Koppel N."/>
            <person name="Bisanz J.E."/>
            <person name="Pandelia M.E."/>
            <person name="Turnbaugh P.J."/>
            <person name="Balskus E.P."/>
        </authorList>
    </citation>
    <scope>NUCLEOTIDE SEQUENCE [LARGE SCALE GENOMIC DNA]</scope>
    <source>
        <strain evidence="2 4">DSM 16107</strain>
    </source>
</reference>
<evidence type="ECO:0000313" key="2">
    <source>
        <dbReference type="EMBL" id="RDB68272.1"/>
    </source>
</evidence>
<organism evidence="3 5">
    <name type="scientific">Eggerthella sinensis</name>
    <dbReference type="NCBI Taxonomy" id="242230"/>
    <lineage>
        <taxon>Bacteria</taxon>
        <taxon>Bacillati</taxon>
        <taxon>Actinomycetota</taxon>
        <taxon>Coriobacteriia</taxon>
        <taxon>Eggerthellales</taxon>
        <taxon>Eggerthellaceae</taxon>
        <taxon>Eggerthella</taxon>
    </lineage>
</organism>
<comment type="caution">
    <text evidence="3">The sequence shown here is derived from an EMBL/GenBank/DDBJ whole genome shotgun (WGS) entry which is preliminary data.</text>
</comment>
<evidence type="ECO:0000313" key="3">
    <source>
        <dbReference type="EMBL" id="RNM42042.1"/>
    </source>
</evidence>
<gene>
    <name evidence="2" type="ORF">C1876_10525</name>
    <name evidence="3" type="ORF">DMP09_06600</name>
</gene>
<reference evidence="5" key="2">
    <citation type="submission" date="2018-05" db="EMBL/GenBank/DDBJ databases">
        <title>Genome Sequencing of selected type strains of the family Eggerthellaceae.</title>
        <authorList>
            <person name="Danylec N."/>
            <person name="Stoll D.A."/>
            <person name="Doetsch A."/>
            <person name="Huch M."/>
        </authorList>
    </citation>
    <scope>NUCLEOTIDE SEQUENCE [LARGE SCALE GENOMIC DNA]</scope>
    <source>
        <strain evidence="5">DSM 16107</strain>
    </source>
</reference>
<dbReference type="RefSeq" id="WP_114546684.1">
    <property type="nucleotide sequence ID" value="NZ_PPTT01000017.1"/>
</dbReference>
<reference evidence="3" key="3">
    <citation type="journal article" date="2019" name="Microbiol. Resour. Announc.">
        <title>Draft Genome Sequences of Type Strains of Gordonibacter faecihominis, Paraeggerthella hongkongensis, Parvibacter caecicola,Slackia equolifaciens, Slackia faecicanis, and Slackia isoflavoniconvertens.</title>
        <authorList>
            <person name="Danylec N."/>
            <person name="Stoll D.A."/>
            <person name="Dotsch A."/>
            <person name="Huch M."/>
        </authorList>
    </citation>
    <scope>NUCLEOTIDE SEQUENCE</scope>
    <source>
        <strain evidence="3">DSM 16107</strain>
    </source>
</reference>
<dbReference type="EMBL" id="QICC01000020">
    <property type="protein sequence ID" value="RNM42042.1"/>
    <property type="molecule type" value="Genomic_DNA"/>
</dbReference>
<feature type="region of interest" description="Disordered" evidence="1">
    <location>
        <begin position="158"/>
        <end position="191"/>
    </location>
</feature>
<protein>
    <submittedName>
        <fullName evidence="3">Uncharacterized protein</fullName>
    </submittedName>
</protein>
<evidence type="ECO:0000256" key="1">
    <source>
        <dbReference type="SAM" id="MobiDB-lite"/>
    </source>
</evidence>
<keyword evidence="4" id="KW-1185">Reference proteome</keyword>
<evidence type="ECO:0000313" key="5">
    <source>
        <dbReference type="Proteomes" id="UP000270112"/>
    </source>
</evidence>
<feature type="compositionally biased region" description="Acidic residues" evidence="1">
    <location>
        <begin position="160"/>
        <end position="170"/>
    </location>
</feature>
<evidence type="ECO:0000313" key="4">
    <source>
        <dbReference type="Proteomes" id="UP000253817"/>
    </source>
</evidence>
<name>A0A3N0J0C9_9ACTN</name>
<dbReference type="Proteomes" id="UP000270112">
    <property type="component" value="Unassembled WGS sequence"/>
</dbReference>
<dbReference type="EMBL" id="PPTT01000017">
    <property type="protein sequence ID" value="RDB68272.1"/>
    <property type="molecule type" value="Genomic_DNA"/>
</dbReference>
<accession>A0A3N0J0C9</accession>
<dbReference type="OrthoDB" id="3177799at2"/>
<dbReference type="AlphaFoldDB" id="A0A3N0J0C9"/>
<dbReference type="Proteomes" id="UP000253817">
    <property type="component" value="Unassembled WGS sequence"/>
</dbReference>
<proteinExistence type="predicted"/>
<sequence length="321" mass="35935">MVDEETQRIRDEVLRAMAEQGEDLEALGLEAPTELDAEAAPVALPAWDHVAEVAADASADEARGEASLSPEDVERLFLAAVFDDVRAHSAEATLVSPADWLEAGLVPEHFTADDWEMFVYEYLEDRAAERAEAAAAAQPAAPIRTATRTVGVPRMFRAEESEEQEPAEEPQPERSVEDDFPNCHPERSDSAELPCDDIVTLVGKHSYYLYSTDRMTDAYARWAFLAREDDRVLTFVECVRDESRKYPRPMEASSLTNEPFKLSAEEIDELWQTVRDSGAYPDLDTLTASNGDVYYFSTNYLTPAYAASLAEWNSVERDMFL</sequence>